<evidence type="ECO:0000256" key="4">
    <source>
        <dbReference type="ARBA" id="ARBA00005363"/>
    </source>
</evidence>
<feature type="compositionally biased region" description="Basic and acidic residues" evidence="15">
    <location>
        <begin position="167"/>
        <end position="176"/>
    </location>
</feature>
<evidence type="ECO:0000256" key="14">
    <source>
        <dbReference type="ARBA" id="ARBA00023329"/>
    </source>
</evidence>
<evidence type="ECO:0000256" key="12">
    <source>
        <dbReference type="ARBA" id="ARBA00023136"/>
    </source>
</evidence>
<evidence type="ECO:0000313" key="20">
    <source>
        <dbReference type="Proteomes" id="UP000191144"/>
    </source>
</evidence>
<keyword evidence="9" id="KW-0072">Autophagy</keyword>
<evidence type="ECO:0000313" key="19">
    <source>
        <dbReference type="EMBL" id="SCU99571.1"/>
    </source>
</evidence>
<keyword evidence="20" id="KW-1185">Reference proteome</keyword>
<dbReference type="EMBL" id="LT598484">
    <property type="protein sequence ID" value="SCU99571.1"/>
    <property type="molecule type" value="Genomic_DNA"/>
</dbReference>
<proteinExistence type="inferred from homology"/>
<dbReference type="Proteomes" id="UP000191144">
    <property type="component" value="Chromosome G"/>
</dbReference>
<organism evidence="19 20">
    <name type="scientific">Lachancea meyersii CBS 8951</name>
    <dbReference type="NCBI Taxonomy" id="1266667"/>
    <lineage>
        <taxon>Eukaryota</taxon>
        <taxon>Fungi</taxon>
        <taxon>Dikarya</taxon>
        <taxon>Ascomycota</taxon>
        <taxon>Saccharomycotina</taxon>
        <taxon>Saccharomycetes</taxon>
        <taxon>Saccharomycetales</taxon>
        <taxon>Saccharomycetaceae</taxon>
        <taxon>Lachancea</taxon>
    </lineage>
</organism>
<evidence type="ECO:0000256" key="10">
    <source>
        <dbReference type="ARBA" id="ARBA00023034"/>
    </source>
</evidence>
<keyword evidence="11" id="KW-0496">Mitochondrion</keyword>
<evidence type="ECO:0000256" key="1">
    <source>
        <dbReference type="ARBA" id="ARBA00004304"/>
    </source>
</evidence>
<dbReference type="InterPro" id="IPR018939">
    <property type="entry name" value="Autophagy-rel_prot_27"/>
</dbReference>
<dbReference type="GO" id="GO:0030659">
    <property type="term" value="C:cytoplasmic vesicle membrane"/>
    <property type="evidence" value="ECO:0007669"/>
    <property type="project" value="UniProtKB-SubCell"/>
</dbReference>
<reference evidence="20" key="1">
    <citation type="submission" date="2016-03" db="EMBL/GenBank/DDBJ databases">
        <authorList>
            <person name="Devillers Hugo."/>
        </authorList>
    </citation>
    <scope>NUCLEOTIDE SEQUENCE [LARGE SCALE GENOMIC DNA]</scope>
</reference>
<evidence type="ECO:0000256" key="6">
    <source>
        <dbReference type="ARBA" id="ARBA00022692"/>
    </source>
</evidence>
<evidence type="ECO:0000259" key="18">
    <source>
        <dbReference type="PROSITE" id="PS51914"/>
    </source>
</evidence>
<evidence type="ECO:0000256" key="13">
    <source>
        <dbReference type="ARBA" id="ARBA00023157"/>
    </source>
</evidence>
<dbReference type="AlphaFoldDB" id="A0A1G4K6S7"/>
<sequence>MKLTVQLLAASFLAQAALGFQCSHNELLKKYNVDKYTITHSSSKDTPPSTTNEEWWINICQENSASAPEGCQKNDVLCGKTKVTLNDDKDKDILTQLIDFPESVSSGASENDKGELVVELKDAKWGSNSINARLTFICASNKESSVTSVTWQNKEVQMVIEGDAGCIKKEGDDKNGDNGGGNDNNDNKDDKNKNSEKKGSSSLGSWFLWLITYALLFALIYLLATSYMSTRGGNFREFREEFVDRSTSLAKSLPQFTKEVVAKVVGRSSGSQRGGYSAV</sequence>
<keyword evidence="7 17" id="KW-0732">Signal</keyword>
<keyword evidence="6 16" id="KW-0812">Transmembrane</keyword>
<dbReference type="GO" id="GO:0006914">
    <property type="term" value="P:autophagy"/>
    <property type="evidence" value="ECO:0007669"/>
    <property type="project" value="UniProtKB-KW"/>
</dbReference>
<dbReference type="OrthoDB" id="29460at2759"/>
<feature type="transmembrane region" description="Helical" evidence="16">
    <location>
        <begin position="206"/>
        <end position="224"/>
    </location>
</feature>
<comment type="similarity">
    <text evidence="4">Belongs to the ATG27 family.</text>
</comment>
<feature type="domain" description="MRH" evidence="18">
    <location>
        <begin position="20"/>
        <end position="168"/>
    </location>
</feature>
<evidence type="ECO:0000256" key="9">
    <source>
        <dbReference type="ARBA" id="ARBA00023006"/>
    </source>
</evidence>
<keyword evidence="13" id="KW-1015">Disulfide bond</keyword>
<dbReference type="PROSITE" id="PS51914">
    <property type="entry name" value="MRH"/>
    <property type="match status" value="1"/>
</dbReference>
<keyword evidence="10" id="KW-0333">Golgi apparatus</keyword>
<comment type="subcellular location">
    <subcellularLocation>
        <location evidence="2">Cytoplasmic vesicle membrane</location>
        <topology evidence="2">Single-pass type I membrane protein</topology>
    </subcellularLocation>
    <subcellularLocation>
        <location evidence="3">Golgi apparatus membrane</location>
        <topology evidence="3">Single-pass type I membrane protein</topology>
    </subcellularLocation>
    <subcellularLocation>
        <location evidence="1">Mitochondrion membrane</location>
        <topology evidence="1">Single-pass membrane protein</topology>
    </subcellularLocation>
</comment>
<evidence type="ECO:0000256" key="16">
    <source>
        <dbReference type="SAM" id="Phobius"/>
    </source>
</evidence>
<keyword evidence="8 16" id="KW-1133">Transmembrane helix</keyword>
<keyword evidence="12 16" id="KW-0472">Membrane</keyword>
<feature type="chain" id="PRO_5009236402" description="Autophagy-related protein 27" evidence="17">
    <location>
        <begin position="20"/>
        <end position="279"/>
    </location>
</feature>
<evidence type="ECO:0000256" key="5">
    <source>
        <dbReference type="ARBA" id="ARBA00013776"/>
    </source>
</evidence>
<feature type="compositionally biased region" description="Basic and acidic residues" evidence="15">
    <location>
        <begin position="185"/>
        <end position="199"/>
    </location>
</feature>
<evidence type="ECO:0000256" key="8">
    <source>
        <dbReference type="ARBA" id="ARBA00022989"/>
    </source>
</evidence>
<evidence type="ECO:0000256" key="17">
    <source>
        <dbReference type="SAM" id="SignalP"/>
    </source>
</evidence>
<evidence type="ECO:0000256" key="11">
    <source>
        <dbReference type="ARBA" id="ARBA00023128"/>
    </source>
</evidence>
<evidence type="ECO:0000256" key="7">
    <source>
        <dbReference type="ARBA" id="ARBA00022729"/>
    </source>
</evidence>
<gene>
    <name evidence="19" type="ORF">LAME_0G03884G</name>
</gene>
<name>A0A1G4K6S7_9SACH</name>
<dbReference type="GO" id="GO:0031966">
    <property type="term" value="C:mitochondrial membrane"/>
    <property type="evidence" value="ECO:0007669"/>
    <property type="project" value="UniProtKB-SubCell"/>
</dbReference>
<dbReference type="InterPro" id="IPR044865">
    <property type="entry name" value="MRH_dom"/>
</dbReference>
<feature type="signal peptide" evidence="17">
    <location>
        <begin position="1"/>
        <end position="19"/>
    </location>
</feature>
<feature type="region of interest" description="Disordered" evidence="15">
    <location>
        <begin position="167"/>
        <end position="201"/>
    </location>
</feature>
<dbReference type="Gene3D" id="2.70.130.10">
    <property type="entry name" value="Mannose-6-phosphate receptor binding domain"/>
    <property type="match status" value="1"/>
</dbReference>
<dbReference type="Pfam" id="PF09451">
    <property type="entry name" value="ATG27"/>
    <property type="match status" value="1"/>
</dbReference>
<evidence type="ECO:0000256" key="3">
    <source>
        <dbReference type="ARBA" id="ARBA00004614"/>
    </source>
</evidence>
<evidence type="ECO:0000256" key="2">
    <source>
        <dbReference type="ARBA" id="ARBA00004358"/>
    </source>
</evidence>
<dbReference type="InterPro" id="IPR009011">
    <property type="entry name" value="Man6P_isomerase_rcpt-bd_dom_sf"/>
</dbReference>
<protein>
    <recommendedName>
        <fullName evidence="5">Autophagy-related protein 27</fullName>
    </recommendedName>
</protein>
<evidence type="ECO:0000256" key="15">
    <source>
        <dbReference type="SAM" id="MobiDB-lite"/>
    </source>
</evidence>
<keyword evidence="14" id="KW-0968">Cytoplasmic vesicle</keyword>
<accession>A0A1G4K6S7</accession>
<dbReference type="GO" id="GO:0000139">
    <property type="term" value="C:Golgi membrane"/>
    <property type="evidence" value="ECO:0007669"/>
    <property type="project" value="UniProtKB-SubCell"/>
</dbReference>